<name>A0A653D2R3_CALMS</name>
<evidence type="ECO:0000313" key="4">
    <source>
        <dbReference type="Proteomes" id="UP000410492"/>
    </source>
</evidence>
<feature type="domain" description="Reverse transcriptase" evidence="2">
    <location>
        <begin position="7"/>
        <end position="65"/>
    </location>
</feature>
<dbReference type="InterPro" id="IPR043502">
    <property type="entry name" value="DNA/RNA_pol_sf"/>
</dbReference>
<evidence type="ECO:0000256" key="1">
    <source>
        <dbReference type="SAM" id="MobiDB-lite"/>
    </source>
</evidence>
<dbReference type="GO" id="GO:0071897">
    <property type="term" value="P:DNA biosynthetic process"/>
    <property type="evidence" value="ECO:0007669"/>
    <property type="project" value="UniProtKB-ARBA"/>
</dbReference>
<dbReference type="Proteomes" id="UP000410492">
    <property type="component" value="Unassembled WGS sequence"/>
</dbReference>
<reference evidence="3 4" key="1">
    <citation type="submission" date="2019-01" db="EMBL/GenBank/DDBJ databases">
        <authorList>
            <person name="Sayadi A."/>
        </authorList>
    </citation>
    <scope>NUCLEOTIDE SEQUENCE [LARGE SCALE GENOMIC DNA]</scope>
</reference>
<keyword evidence="4" id="KW-1185">Reference proteome</keyword>
<accession>A0A653D2R3</accession>
<dbReference type="EMBL" id="CAACVG010009885">
    <property type="protein sequence ID" value="VEN54447.1"/>
    <property type="molecule type" value="Genomic_DNA"/>
</dbReference>
<protein>
    <recommendedName>
        <fullName evidence="2">Reverse transcriptase domain-containing protein</fullName>
    </recommendedName>
</protein>
<evidence type="ECO:0000313" key="3">
    <source>
        <dbReference type="EMBL" id="VEN54447.1"/>
    </source>
</evidence>
<sequence length="126" mass="14806">MIQKGIPQKIINIVKELYKDATSQVLHKGHKGERISIKRGVKQGCVLSPLLFNIVLDCLMRKICKDKGKKKQRWDKGNPPPCPEKPVNPGKNCPKEEEKLPYRRERDFKKPYYKRPDEPYSDFHDY</sequence>
<feature type="compositionally biased region" description="Basic and acidic residues" evidence="1">
    <location>
        <begin position="93"/>
        <end position="126"/>
    </location>
</feature>
<dbReference type="OrthoDB" id="6768044at2759"/>
<dbReference type="AlphaFoldDB" id="A0A653D2R3"/>
<organism evidence="3 4">
    <name type="scientific">Callosobruchus maculatus</name>
    <name type="common">Southern cowpea weevil</name>
    <name type="synonym">Pulse bruchid</name>
    <dbReference type="NCBI Taxonomy" id="64391"/>
    <lineage>
        <taxon>Eukaryota</taxon>
        <taxon>Metazoa</taxon>
        <taxon>Ecdysozoa</taxon>
        <taxon>Arthropoda</taxon>
        <taxon>Hexapoda</taxon>
        <taxon>Insecta</taxon>
        <taxon>Pterygota</taxon>
        <taxon>Neoptera</taxon>
        <taxon>Endopterygota</taxon>
        <taxon>Coleoptera</taxon>
        <taxon>Polyphaga</taxon>
        <taxon>Cucujiformia</taxon>
        <taxon>Chrysomeloidea</taxon>
        <taxon>Chrysomelidae</taxon>
        <taxon>Bruchinae</taxon>
        <taxon>Bruchini</taxon>
        <taxon>Callosobruchus</taxon>
    </lineage>
</organism>
<proteinExistence type="predicted"/>
<gene>
    <name evidence="3" type="ORF">CALMAC_LOCUS13919</name>
</gene>
<dbReference type="SUPFAM" id="SSF56672">
    <property type="entry name" value="DNA/RNA polymerases"/>
    <property type="match status" value="1"/>
</dbReference>
<dbReference type="Pfam" id="PF00078">
    <property type="entry name" value="RVT_1"/>
    <property type="match status" value="1"/>
</dbReference>
<dbReference type="PANTHER" id="PTHR47027:SF20">
    <property type="entry name" value="REVERSE TRANSCRIPTASE-LIKE PROTEIN WITH RNA-DIRECTED DNA POLYMERASE DOMAIN"/>
    <property type="match status" value="1"/>
</dbReference>
<feature type="region of interest" description="Disordered" evidence="1">
    <location>
        <begin position="66"/>
        <end position="126"/>
    </location>
</feature>
<dbReference type="PANTHER" id="PTHR47027">
    <property type="entry name" value="REVERSE TRANSCRIPTASE DOMAIN-CONTAINING PROTEIN"/>
    <property type="match status" value="1"/>
</dbReference>
<dbReference type="InterPro" id="IPR000477">
    <property type="entry name" value="RT_dom"/>
</dbReference>
<evidence type="ECO:0000259" key="2">
    <source>
        <dbReference type="Pfam" id="PF00078"/>
    </source>
</evidence>